<protein>
    <submittedName>
        <fullName evidence="2">Uncharacterized protein</fullName>
    </submittedName>
</protein>
<reference evidence="2 3" key="1">
    <citation type="submission" date="2024-11" db="EMBL/GenBank/DDBJ databases">
        <title>A near-complete genome assembly of Cinchona calisaya.</title>
        <authorList>
            <person name="Lian D.C."/>
            <person name="Zhao X.W."/>
            <person name="Wei L."/>
        </authorList>
    </citation>
    <scope>NUCLEOTIDE SEQUENCE [LARGE SCALE GENOMIC DNA]</scope>
    <source>
        <tissue evidence="2">Nenye</tissue>
    </source>
</reference>
<dbReference type="InterPro" id="IPR015915">
    <property type="entry name" value="Kelch-typ_b-propeller"/>
</dbReference>
<comment type="caution">
    <text evidence="2">The sequence shown here is derived from an EMBL/GenBank/DDBJ whole genome shotgun (WGS) entry which is preliminary data.</text>
</comment>
<feature type="region of interest" description="Disordered" evidence="1">
    <location>
        <begin position="1"/>
        <end position="25"/>
    </location>
</feature>
<dbReference type="Pfam" id="PF01344">
    <property type="entry name" value="Kelch_1"/>
    <property type="match status" value="2"/>
</dbReference>
<keyword evidence="3" id="KW-1185">Reference proteome</keyword>
<dbReference type="Gene3D" id="2.120.10.80">
    <property type="entry name" value="Kelch-type beta propeller"/>
    <property type="match status" value="1"/>
</dbReference>
<feature type="region of interest" description="Disordered" evidence="1">
    <location>
        <begin position="84"/>
        <end position="159"/>
    </location>
</feature>
<organism evidence="2 3">
    <name type="scientific">Cinchona calisaya</name>
    <dbReference type="NCBI Taxonomy" id="153742"/>
    <lineage>
        <taxon>Eukaryota</taxon>
        <taxon>Viridiplantae</taxon>
        <taxon>Streptophyta</taxon>
        <taxon>Embryophyta</taxon>
        <taxon>Tracheophyta</taxon>
        <taxon>Spermatophyta</taxon>
        <taxon>Magnoliopsida</taxon>
        <taxon>eudicotyledons</taxon>
        <taxon>Gunneridae</taxon>
        <taxon>Pentapetalae</taxon>
        <taxon>asterids</taxon>
        <taxon>lamiids</taxon>
        <taxon>Gentianales</taxon>
        <taxon>Rubiaceae</taxon>
        <taxon>Cinchonoideae</taxon>
        <taxon>Cinchoneae</taxon>
        <taxon>Cinchona</taxon>
    </lineage>
</organism>
<dbReference type="Proteomes" id="UP001630127">
    <property type="component" value="Unassembled WGS sequence"/>
</dbReference>
<dbReference type="InterPro" id="IPR044595">
    <property type="entry name" value="KMD1-4"/>
</dbReference>
<feature type="compositionally biased region" description="Basic and acidic residues" evidence="1">
    <location>
        <begin position="125"/>
        <end position="138"/>
    </location>
</feature>
<gene>
    <name evidence="2" type="ORF">ACH5RR_024534</name>
</gene>
<proteinExistence type="predicted"/>
<accession>A0ABD2Z139</accession>
<sequence>MSSLNIDLSESRNPYSVEDGHRQSHQVPVLKELSISGKLETHVENDIRKPIFSDMNLETGIARTSDSPVDHSMEKNLGGQIIDIEHGPSGSSMNLPDHGSSNELVASSNEGNTTRVAESNYSTHGPDKQGENVGDSHEPAVPSVQTNSHTNNSTEFGGDTGIRLEVGIPACSDVNMFKSPITNNLNRGEFSFDTQKILAELHDHYMLCDEDFAPPISLVIHGYYCNQQKLPSKQQRRAKRPRGESREMKALSCGKSLREVGTSFESGVRRSKRIKTRPLEYWKGESFLYGRVNEGLQLIGLKYISPAKGDAKLKSEIQQPHFWQRRKAAGLIRPFIAMAQARVNPYQHGHEDAKRLSYQLIICDPEQGFWYEVPPIPGFSEGLPMFCQVVGVGINLLVMGGFDPVIWKTLNSVFIYDFVAATWRGGADMPGGQRSFFGCASDCNRTVLIAGGHDGNKNALTSCMMYDVVKDEWTILLDTSIQRDECKCVFHHGKFHVIGGYCTERQGGFERSAEVFDVNTCQWDQLDDFLPEATCPRNSVNNCDQKIYLYVEGDVLELENTTWKEIFVGLAADVYDDVSLTAWQNRIFVCGLARANGLLNAYVIDGLNGGLTRIEIPSEHSGHVQSGCYLEI</sequence>
<dbReference type="SMART" id="SM00612">
    <property type="entry name" value="Kelch"/>
    <property type="match status" value="2"/>
</dbReference>
<name>A0ABD2Z139_9GENT</name>
<feature type="compositionally biased region" description="Polar residues" evidence="1">
    <location>
        <begin position="1"/>
        <end position="14"/>
    </location>
</feature>
<evidence type="ECO:0000313" key="3">
    <source>
        <dbReference type="Proteomes" id="UP001630127"/>
    </source>
</evidence>
<dbReference type="PANTHER" id="PTHR46407">
    <property type="entry name" value="OS02G0208700 PROTEIN"/>
    <property type="match status" value="1"/>
</dbReference>
<dbReference type="InterPro" id="IPR006652">
    <property type="entry name" value="Kelch_1"/>
</dbReference>
<feature type="compositionally biased region" description="Polar residues" evidence="1">
    <location>
        <begin position="143"/>
        <end position="155"/>
    </location>
</feature>
<evidence type="ECO:0000256" key="1">
    <source>
        <dbReference type="SAM" id="MobiDB-lite"/>
    </source>
</evidence>
<dbReference type="EMBL" id="JBJUIK010000011">
    <property type="protein sequence ID" value="KAL3511817.1"/>
    <property type="molecule type" value="Genomic_DNA"/>
</dbReference>
<feature type="compositionally biased region" description="Polar residues" evidence="1">
    <location>
        <begin position="89"/>
        <end position="123"/>
    </location>
</feature>
<dbReference type="AlphaFoldDB" id="A0ABD2Z139"/>
<dbReference type="PANTHER" id="PTHR46407:SF3">
    <property type="entry name" value="OS02G0208700 PROTEIN"/>
    <property type="match status" value="1"/>
</dbReference>
<evidence type="ECO:0000313" key="2">
    <source>
        <dbReference type="EMBL" id="KAL3511817.1"/>
    </source>
</evidence>
<dbReference type="SUPFAM" id="SSF117281">
    <property type="entry name" value="Kelch motif"/>
    <property type="match status" value="1"/>
</dbReference>